<dbReference type="AlphaFoldDB" id="A0A2T8HLT7"/>
<reference evidence="2 3" key="1">
    <citation type="submission" date="2018-04" db="EMBL/GenBank/DDBJ databases">
        <title>Sphingobacterium cortibacter sp. nov.</title>
        <authorList>
            <person name="Li Y."/>
        </authorList>
    </citation>
    <scope>NUCLEOTIDE SEQUENCE [LARGE SCALE GENOMIC DNA]</scope>
    <source>
        <strain evidence="2 3">2c-3</strain>
    </source>
</reference>
<proteinExistence type="predicted"/>
<organism evidence="2 3">
    <name type="scientific">Sphingobacterium corticibacter</name>
    <dbReference type="NCBI Taxonomy" id="2171749"/>
    <lineage>
        <taxon>Bacteria</taxon>
        <taxon>Pseudomonadati</taxon>
        <taxon>Bacteroidota</taxon>
        <taxon>Sphingobacteriia</taxon>
        <taxon>Sphingobacteriales</taxon>
        <taxon>Sphingobacteriaceae</taxon>
        <taxon>Sphingobacterium</taxon>
    </lineage>
</organism>
<name>A0A2T8HLT7_9SPHI</name>
<gene>
    <name evidence="2" type="ORF">DC487_01610</name>
</gene>
<sequence length="264" mass="29614">MFRLLFFLLTVTRLSAQSFQAPALLGMGSTAAAYQGIHSPLANPAGMARLQNYSISTAYQQHYSLSDLYSYGAYGVLPIFKTGAVGIQIYQYNSSNVLQQTIWEASYAYPFANNWSAAFGFQQRRVAWEDISSMATNSISAGLQYQRNNLVIGGYFQELNLSNSDNAFLPRQPLEVLVGMSYLFSEQLYFATDIFWERDQTPQLHTGLTYQLHRYFRVRGGISSQPVQYYVGLGVANRNIHLDLAASIHRELGASPQLGLSYVF</sequence>
<protein>
    <recommendedName>
        <fullName evidence="4">Type IX secretion system membrane protein PorP/SprF</fullName>
    </recommendedName>
</protein>
<evidence type="ECO:0008006" key="4">
    <source>
        <dbReference type="Google" id="ProtNLM"/>
    </source>
</evidence>
<feature type="chain" id="PRO_5015723975" description="Type IX secretion system membrane protein PorP/SprF" evidence="1">
    <location>
        <begin position="24"/>
        <end position="264"/>
    </location>
</feature>
<comment type="caution">
    <text evidence="2">The sequence shown here is derived from an EMBL/GenBank/DDBJ whole genome shotgun (WGS) entry which is preliminary data.</text>
</comment>
<dbReference type="RefSeq" id="WP_116774216.1">
    <property type="nucleotide sequence ID" value="NZ_QDKG01000001.1"/>
</dbReference>
<evidence type="ECO:0000313" key="2">
    <source>
        <dbReference type="EMBL" id="PVH26350.1"/>
    </source>
</evidence>
<dbReference type="Proteomes" id="UP000245627">
    <property type="component" value="Unassembled WGS sequence"/>
</dbReference>
<evidence type="ECO:0000313" key="3">
    <source>
        <dbReference type="Proteomes" id="UP000245627"/>
    </source>
</evidence>
<evidence type="ECO:0000256" key="1">
    <source>
        <dbReference type="SAM" id="SignalP"/>
    </source>
</evidence>
<keyword evidence="3" id="KW-1185">Reference proteome</keyword>
<accession>A0A2T8HLT7</accession>
<dbReference type="EMBL" id="QDKG01000001">
    <property type="protein sequence ID" value="PVH26350.1"/>
    <property type="molecule type" value="Genomic_DNA"/>
</dbReference>
<dbReference type="SUPFAM" id="SSF56935">
    <property type="entry name" value="Porins"/>
    <property type="match status" value="1"/>
</dbReference>
<keyword evidence="1" id="KW-0732">Signal</keyword>
<feature type="signal peptide" evidence="1">
    <location>
        <begin position="1"/>
        <end position="23"/>
    </location>
</feature>